<comment type="caution">
    <text evidence="3">The sequence shown here is derived from an EMBL/GenBank/DDBJ whole genome shotgun (WGS) entry which is preliminary data.</text>
</comment>
<dbReference type="Pfam" id="PF08245">
    <property type="entry name" value="Mur_ligase_M"/>
    <property type="match status" value="1"/>
</dbReference>
<proteinExistence type="predicted"/>
<evidence type="ECO:0000313" key="3">
    <source>
        <dbReference type="EMBL" id="KRN99159.1"/>
    </source>
</evidence>
<dbReference type="NCBIfam" id="TIGR04012">
    <property type="entry name" value="poly_gGlu_PgsB"/>
    <property type="match status" value="1"/>
</dbReference>
<dbReference type="PANTHER" id="PTHR43445:SF1">
    <property type="entry name" value="PGA SYNTHASE CAPB"/>
    <property type="match status" value="1"/>
</dbReference>
<dbReference type="PATRIC" id="fig|449659.4.peg.1680"/>
<dbReference type="AlphaFoldDB" id="A0A0R2LJM6"/>
<dbReference type="InterPro" id="IPR036565">
    <property type="entry name" value="Mur-like_cat_sf"/>
</dbReference>
<feature type="transmembrane region" description="Helical" evidence="1">
    <location>
        <begin position="6"/>
        <end position="21"/>
    </location>
</feature>
<dbReference type="InterPro" id="IPR050061">
    <property type="entry name" value="MurCDEF_pg_biosynth"/>
</dbReference>
<dbReference type="InterPro" id="IPR008337">
    <property type="entry name" value="Capsule_biosynth_CapB"/>
</dbReference>
<dbReference type="GO" id="GO:0016020">
    <property type="term" value="C:membrane"/>
    <property type="evidence" value="ECO:0007669"/>
    <property type="project" value="InterPro"/>
</dbReference>
<dbReference type="GO" id="GO:0045227">
    <property type="term" value="P:capsule polysaccharide biosynthetic process"/>
    <property type="evidence" value="ECO:0007669"/>
    <property type="project" value="InterPro"/>
</dbReference>
<dbReference type="InterPro" id="IPR013221">
    <property type="entry name" value="Mur_ligase_cen"/>
</dbReference>
<name>A0A0R2LJM6_9LACO</name>
<keyword evidence="1" id="KW-0472">Membrane</keyword>
<dbReference type="STRING" id="449659.IV66_GL001647"/>
<gene>
    <name evidence="3" type="ORF">IV66_GL001647</name>
</gene>
<dbReference type="OrthoDB" id="2884at2"/>
<feature type="domain" description="Mur ligase central" evidence="2">
    <location>
        <begin position="42"/>
        <end position="195"/>
    </location>
</feature>
<dbReference type="GO" id="GO:0016881">
    <property type="term" value="F:acid-amino acid ligase activity"/>
    <property type="evidence" value="ECO:0007669"/>
    <property type="project" value="InterPro"/>
</dbReference>
<keyword evidence="1" id="KW-0812">Transmembrane</keyword>
<reference evidence="3 4" key="1">
    <citation type="journal article" date="2015" name="Genome Announc.">
        <title>Expanding the biotechnology potential of lactobacilli through comparative genomics of 213 strains and associated genera.</title>
        <authorList>
            <person name="Sun Z."/>
            <person name="Harris H.M."/>
            <person name="McCann A."/>
            <person name="Guo C."/>
            <person name="Argimon S."/>
            <person name="Zhang W."/>
            <person name="Yang X."/>
            <person name="Jeffery I.B."/>
            <person name="Cooney J.C."/>
            <person name="Kagawa T.F."/>
            <person name="Liu W."/>
            <person name="Song Y."/>
            <person name="Salvetti E."/>
            <person name="Wrobel A."/>
            <person name="Rasinkangas P."/>
            <person name="Parkhill J."/>
            <person name="Rea M.C."/>
            <person name="O'Sullivan O."/>
            <person name="Ritari J."/>
            <person name="Douillard F.P."/>
            <person name="Paul Ross R."/>
            <person name="Yang R."/>
            <person name="Briner A.E."/>
            <person name="Felis G.E."/>
            <person name="de Vos W.M."/>
            <person name="Barrangou R."/>
            <person name="Klaenhammer T.R."/>
            <person name="Caufield P.W."/>
            <person name="Cui Y."/>
            <person name="Zhang H."/>
            <person name="O'Toole P.W."/>
        </authorList>
    </citation>
    <scope>NUCLEOTIDE SEQUENCE [LARGE SCALE GENOMIC DNA]</scope>
    <source>
        <strain evidence="3 4">NBRC 103219</strain>
    </source>
</reference>
<protein>
    <recommendedName>
        <fullName evidence="2">Mur ligase central domain-containing protein</fullName>
    </recommendedName>
</protein>
<keyword evidence="1" id="KW-1133">Transmembrane helix</keyword>
<dbReference type="SUPFAM" id="SSF53623">
    <property type="entry name" value="MurD-like peptide ligases, catalytic domain"/>
    <property type="match status" value="1"/>
</dbReference>
<evidence type="ECO:0000256" key="1">
    <source>
        <dbReference type="SAM" id="Phobius"/>
    </source>
</evidence>
<dbReference type="GO" id="GO:0005524">
    <property type="term" value="F:ATP binding"/>
    <property type="evidence" value="ECO:0007669"/>
    <property type="project" value="InterPro"/>
</dbReference>
<keyword evidence="4" id="KW-1185">Reference proteome</keyword>
<dbReference type="RefSeq" id="WP_017867161.1">
    <property type="nucleotide sequence ID" value="NZ_BJYB01000013.1"/>
</dbReference>
<sequence length="394" mass="44628">MDTILFLPFVVVAVILILLGYREKEKNEKNVNSIPVRINVNGIRGKSTVTRLVTSILNEAGYKTMGKTTGTAARKIFPYRHEELPIERKPQGANIKEQVETIKEAAKFDVDALVCECMAVKPEYQEIYQHEMFRGNIYVIVNVLEDHLDQMGPTTTEVAYTFAKSIPYNGYLITVPSPYTDYFQRIADERNTQMILADNSEIKPGYLDQFDYVLFPDNVSLALAVAKTLNISEEVAYRGMLQGQPDPGALKVKHIKNSKVDFTFVNAFAANEPASSLNIWQYIKESPDIPSDDPIVLFNGRSDRGDRTELFAREFFPKVENATIISMGQAIRRIGYYYGKGFYPNAKKYIDRENAKPVDLMREIMPMLNGRVLLAVGNIHGDAEELLDIIKELM</sequence>
<evidence type="ECO:0000259" key="2">
    <source>
        <dbReference type="Pfam" id="PF08245"/>
    </source>
</evidence>
<dbReference type="PRINTS" id="PR01758">
    <property type="entry name" value="CAPSULEPROTB"/>
</dbReference>
<evidence type="ECO:0000313" key="4">
    <source>
        <dbReference type="Proteomes" id="UP000051886"/>
    </source>
</evidence>
<dbReference type="Proteomes" id="UP000051886">
    <property type="component" value="Unassembled WGS sequence"/>
</dbReference>
<dbReference type="Gene3D" id="3.40.1190.10">
    <property type="entry name" value="Mur-like, catalytic domain"/>
    <property type="match status" value="1"/>
</dbReference>
<organism evidence="3 4">
    <name type="scientific">Ligilactobacillus pobuzihii</name>
    <dbReference type="NCBI Taxonomy" id="449659"/>
    <lineage>
        <taxon>Bacteria</taxon>
        <taxon>Bacillati</taxon>
        <taxon>Bacillota</taxon>
        <taxon>Bacilli</taxon>
        <taxon>Lactobacillales</taxon>
        <taxon>Lactobacillaceae</taxon>
        <taxon>Ligilactobacillus</taxon>
    </lineage>
</organism>
<dbReference type="EMBL" id="JQCN01000034">
    <property type="protein sequence ID" value="KRN99159.1"/>
    <property type="molecule type" value="Genomic_DNA"/>
</dbReference>
<dbReference type="PANTHER" id="PTHR43445">
    <property type="entry name" value="UDP-N-ACETYLMURAMATE--L-ALANINE LIGASE-RELATED"/>
    <property type="match status" value="1"/>
</dbReference>
<accession>A0A0R2LJM6</accession>